<keyword evidence="1" id="KW-0732">Signal</keyword>
<feature type="domain" description="DUF4440" evidence="2">
    <location>
        <begin position="214"/>
        <end position="321"/>
    </location>
</feature>
<accession>A4A717</accession>
<evidence type="ECO:0000313" key="3">
    <source>
        <dbReference type="EMBL" id="EAQ98086.1"/>
    </source>
</evidence>
<dbReference type="RefSeq" id="WP_008292905.1">
    <property type="nucleotide sequence ID" value="NZ_CM002299.1"/>
</dbReference>
<dbReference type="SUPFAM" id="SSF54427">
    <property type="entry name" value="NTF2-like"/>
    <property type="match status" value="2"/>
</dbReference>
<dbReference type="HOGENOM" id="CLU_843875_0_0_6"/>
<dbReference type="STRING" id="314285.KT71_02527"/>
<proteinExistence type="predicted"/>
<dbReference type="EMBL" id="AAOA02000002">
    <property type="protein sequence ID" value="EAQ98086.1"/>
    <property type="molecule type" value="Genomic_DNA"/>
</dbReference>
<reference evidence="3 4" key="1">
    <citation type="journal article" date="2007" name="Proc. Natl. Acad. Sci. U.S.A.">
        <title>Characterization of a marine gammaproteobacterium capable of aerobic anoxygenic photosynthesis.</title>
        <authorList>
            <person name="Fuchs B.M."/>
            <person name="Spring S."/>
            <person name="Teeling H."/>
            <person name="Quast C."/>
            <person name="Wulf J."/>
            <person name="Schattenhofer M."/>
            <person name="Yan S."/>
            <person name="Ferriera S."/>
            <person name="Johnson J."/>
            <person name="Glockner F.O."/>
            <person name="Amann R."/>
        </authorList>
    </citation>
    <scope>NUCLEOTIDE SEQUENCE [LARGE SCALE GENOMIC DNA]</scope>
    <source>
        <strain evidence="3">KT71</strain>
    </source>
</reference>
<reference evidence="3 4" key="2">
    <citation type="journal article" date="2009" name="PLoS ONE">
        <title>The photosynthetic apparatus and its regulation in the aerobic gammaproteobacterium Congregibacter litoralis gen. nov., sp. nov.</title>
        <authorList>
            <person name="Spring S."/>
            <person name="Lunsdorf H."/>
            <person name="Fuchs B.M."/>
            <person name="Tindall B.J."/>
        </authorList>
    </citation>
    <scope>NUCLEOTIDE SEQUENCE [LARGE SCALE GENOMIC DNA]</scope>
    <source>
        <strain evidence="3">KT71</strain>
    </source>
</reference>
<evidence type="ECO:0000313" key="4">
    <source>
        <dbReference type="Proteomes" id="UP000019205"/>
    </source>
</evidence>
<dbReference type="Gene3D" id="3.10.450.50">
    <property type="match status" value="2"/>
</dbReference>
<dbReference type="Pfam" id="PF14534">
    <property type="entry name" value="DUF4440"/>
    <property type="match status" value="2"/>
</dbReference>
<feature type="chain" id="PRO_5002665688" description="DUF4440 domain-containing protein" evidence="1">
    <location>
        <begin position="25"/>
        <end position="329"/>
    </location>
</feature>
<evidence type="ECO:0000256" key="1">
    <source>
        <dbReference type="SAM" id="SignalP"/>
    </source>
</evidence>
<keyword evidence="4" id="KW-1185">Reference proteome</keyword>
<dbReference type="Proteomes" id="UP000019205">
    <property type="component" value="Chromosome"/>
</dbReference>
<dbReference type="InterPro" id="IPR032710">
    <property type="entry name" value="NTF2-like_dom_sf"/>
</dbReference>
<evidence type="ECO:0000259" key="2">
    <source>
        <dbReference type="Pfam" id="PF14534"/>
    </source>
</evidence>
<protein>
    <recommendedName>
        <fullName evidence="2">DUF4440 domain-containing protein</fullName>
    </recommendedName>
</protein>
<organism evidence="3 4">
    <name type="scientific">Congregibacter litoralis KT71</name>
    <dbReference type="NCBI Taxonomy" id="314285"/>
    <lineage>
        <taxon>Bacteria</taxon>
        <taxon>Pseudomonadati</taxon>
        <taxon>Pseudomonadota</taxon>
        <taxon>Gammaproteobacteria</taxon>
        <taxon>Cellvibrionales</taxon>
        <taxon>Halieaceae</taxon>
        <taxon>Congregibacter</taxon>
    </lineage>
</organism>
<dbReference type="InterPro" id="IPR027843">
    <property type="entry name" value="DUF4440"/>
</dbReference>
<gene>
    <name evidence="3" type="ORF">KT71_02527</name>
</gene>
<name>A4A717_9GAMM</name>
<sequence>MTQQLRSWSVVIASALFSTPIALAQGLGSPQAMDAETFLAMDREVIEAFLAGDADTYAAAMSDDFFLFQKGFRATRDYAVAMVSEIDCDVREPLRLTAPHLLAVGNDAYVLSYRMDIGATCASGNVAITLPTPVRASTLWVKKGNDWEIAYHGENAIETPKPTPENLPDTRSDVSEAVAAQNVTNSDDGSGDGFDDGFDVNKFPPEGSLLGTLMARESAVWETWRAHDADALVKLTADDIAFVNIYGDFFPDKKTTIDNWTGPFCNVDRISLGQATATQFLPAVAVLTLTGIVSGSCGDQAFDDLPVYATTVYTLKAGEWRWAFGFNAP</sequence>
<feature type="domain" description="DUF4440" evidence="2">
    <location>
        <begin position="40"/>
        <end position="149"/>
    </location>
</feature>
<comment type="caution">
    <text evidence="3">The sequence shown here is derived from an EMBL/GenBank/DDBJ whole genome shotgun (WGS) entry which is preliminary data.</text>
</comment>
<feature type="signal peptide" evidence="1">
    <location>
        <begin position="1"/>
        <end position="24"/>
    </location>
</feature>
<dbReference type="OrthoDB" id="5767026at2"/>
<dbReference type="AlphaFoldDB" id="A4A717"/>